<dbReference type="Gene3D" id="3.40.50.300">
    <property type="entry name" value="P-loop containing nucleotide triphosphate hydrolases"/>
    <property type="match status" value="1"/>
</dbReference>
<dbReference type="EMBL" id="CAJNOC010000053">
    <property type="protein sequence ID" value="CAF0710211.1"/>
    <property type="molecule type" value="Genomic_DNA"/>
</dbReference>
<organism evidence="6 7">
    <name type="scientific">Brachionus calyciflorus</name>
    <dbReference type="NCBI Taxonomy" id="104777"/>
    <lineage>
        <taxon>Eukaryota</taxon>
        <taxon>Metazoa</taxon>
        <taxon>Spiralia</taxon>
        <taxon>Gnathifera</taxon>
        <taxon>Rotifera</taxon>
        <taxon>Eurotatoria</taxon>
        <taxon>Monogononta</taxon>
        <taxon>Pseudotrocha</taxon>
        <taxon>Ploima</taxon>
        <taxon>Brachionidae</taxon>
        <taxon>Brachionus</taxon>
    </lineage>
</organism>
<keyword evidence="1" id="KW-0547">Nucleotide-binding</keyword>
<dbReference type="PROSITE" id="PS00301">
    <property type="entry name" value="G_TR_1"/>
    <property type="match status" value="1"/>
</dbReference>
<dbReference type="InterPro" id="IPR000795">
    <property type="entry name" value="T_Tr_GTP-bd_dom"/>
</dbReference>
<dbReference type="NCBIfam" id="TIGR00231">
    <property type="entry name" value="small_GTP"/>
    <property type="match status" value="1"/>
</dbReference>
<dbReference type="PROSITE" id="PS51722">
    <property type="entry name" value="G_TR_2"/>
    <property type="match status" value="1"/>
</dbReference>
<dbReference type="InterPro" id="IPR009000">
    <property type="entry name" value="Transl_B-barrel_sf"/>
</dbReference>
<dbReference type="SUPFAM" id="SSF50447">
    <property type="entry name" value="Translation proteins"/>
    <property type="match status" value="1"/>
</dbReference>
<dbReference type="SMART" id="SM00889">
    <property type="entry name" value="EFG_IV"/>
    <property type="match status" value="1"/>
</dbReference>
<dbReference type="Proteomes" id="UP000663879">
    <property type="component" value="Unassembled WGS sequence"/>
</dbReference>
<feature type="domain" description="Tr-type G" evidence="5">
    <location>
        <begin position="52"/>
        <end position="339"/>
    </location>
</feature>
<dbReference type="CDD" id="cd01886">
    <property type="entry name" value="EF-G"/>
    <property type="match status" value="1"/>
</dbReference>
<keyword evidence="4" id="KW-0342">GTP-binding</keyword>
<dbReference type="SUPFAM" id="SSF54211">
    <property type="entry name" value="Ribosomal protein S5 domain 2-like"/>
    <property type="match status" value="1"/>
</dbReference>
<dbReference type="CDD" id="cd16262">
    <property type="entry name" value="EFG_III"/>
    <property type="match status" value="1"/>
</dbReference>
<dbReference type="PANTHER" id="PTHR43261:SF1">
    <property type="entry name" value="RIBOSOME-RELEASING FACTOR 2, MITOCHONDRIAL"/>
    <property type="match status" value="1"/>
</dbReference>
<dbReference type="SUPFAM" id="SSF54980">
    <property type="entry name" value="EF-G C-terminal domain-like"/>
    <property type="match status" value="2"/>
</dbReference>
<evidence type="ECO:0000256" key="1">
    <source>
        <dbReference type="ARBA" id="ARBA00022741"/>
    </source>
</evidence>
<dbReference type="GO" id="GO:0032543">
    <property type="term" value="P:mitochondrial translation"/>
    <property type="evidence" value="ECO:0007669"/>
    <property type="project" value="TreeGrafter"/>
</dbReference>
<evidence type="ECO:0000256" key="4">
    <source>
        <dbReference type="ARBA" id="ARBA00023134"/>
    </source>
</evidence>
<evidence type="ECO:0000313" key="7">
    <source>
        <dbReference type="Proteomes" id="UP000663879"/>
    </source>
</evidence>
<keyword evidence="2" id="KW-0648">Protein biosynthesis</keyword>
<dbReference type="SMART" id="SM00838">
    <property type="entry name" value="EFG_C"/>
    <property type="match status" value="1"/>
</dbReference>
<dbReference type="Gene3D" id="3.30.230.10">
    <property type="match status" value="1"/>
</dbReference>
<dbReference type="InterPro" id="IPR035647">
    <property type="entry name" value="EFG_III/V"/>
</dbReference>
<dbReference type="GO" id="GO:0003924">
    <property type="term" value="F:GTPase activity"/>
    <property type="evidence" value="ECO:0007669"/>
    <property type="project" value="InterPro"/>
</dbReference>
<dbReference type="InterPro" id="IPR009022">
    <property type="entry name" value="EFG_III"/>
</dbReference>
<dbReference type="GO" id="GO:0005525">
    <property type="term" value="F:GTP binding"/>
    <property type="evidence" value="ECO:0007669"/>
    <property type="project" value="UniProtKB-KW"/>
</dbReference>
<dbReference type="InterPro" id="IPR000640">
    <property type="entry name" value="EFG_V-like"/>
</dbReference>
<proteinExistence type="predicted"/>
<dbReference type="GO" id="GO:0032790">
    <property type="term" value="P:ribosome disassembly"/>
    <property type="evidence" value="ECO:0007669"/>
    <property type="project" value="TreeGrafter"/>
</dbReference>
<dbReference type="InterPro" id="IPR014721">
    <property type="entry name" value="Ribsml_uS5_D2-typ_fold_subgr"/>
</dbReference>
<evidence type="ECO:0000256" key="2">
    <source>
        <dbReference type="ARBA" id="ARBA00022917"/>
    </source>
</evidence>
<sequence>MFVKTNFKNYSKFLNISLNSKSIDKIKLNKFFYASIRLTSSVPKHDEIEVIKKIRNIGVIAHVDAGKTTTTERMLFYSGFTKNIGNVDDGNTVMDYMDQERERGITITSAAITFPWKNHHFNLIDTPGHVDFTFEVERSLRVLDGAVAIIDASAGVEAQTLTVWKQSNKYKIPRIAYINKMDKTGANFNYCLDSIESKLNTIALPVQIPIGKEKTFQGVYDLVTMKKLIWDPKRALNDGGKIYDVININPSDSDYKIALKNRLDLIEKLAKVNDEFAEIILDKYNMEFDKMNDNILLDTFIRKSCISSLVTPIFCGSSFKNISIQPVMDGIIKYLPSPIDLEKNNYSPFYDKTPFVVCFKIIHDHQKSRKRINSNTSKAILQTNASNTINKFKSEDTENDVLTFVRVYNGELNAKSKLYNPFKDIKESCDKIYVPYSNQLEQVQKITTGNIGIVHGLTKTTTGDILVLNKQMYDKASDKMSKEGKEDMQMSLEIANPVFFCTVEAESESEEKRLNYALECLEREDPSLKILINEQENLGQTIIQGQGELHLEIVKDRILKEYKLKAYFGPLNIAYKEMPTKSVVESINFEKSLGERKHYVNLEMNVHPKRDHKFEGVDFFIQGDNNFDIPIEIIKSLNHGVKSALNKGVLLRYPFVNTHVHLTKMETSRNVPLPYLSSAAYQCTMNALKKAECVVIQPIMFLEVATTKEFSSKVYSDLNRRNSLNITVNELNQNVNIQAKIPLAKLSTYSSDIRKLTSGNATFTIEFDSYDQLSQREFQDLLEKKNF</sequence>
<dbReference type="AlphaFoldDB" id="A0A813M077"/>
<dbReference type="PRINTS" id="PR00315">
    <property type="entry name" value="ELONGATNFCT"/>
</dbReference>
<dbReference type="InterPro" id="IPR027417">
    <property type="entry name" value="P-loop_NTPase"/>
</dbReference>
<dbReference type="Pfam" id="PF00009">
    <property type="entry name" value="GTP_EFTU"/>
    <property type="match status" value="1"/>
</dbReference>
<evidence type="ECO:0000256" key="3">
    <source>
        <dbReference type="ARBA" id="ARBA00023128"/>
    </source>
</evidence>
<dbReference type="Gene3D" id="3.30.70.240">
    <property type="match status" value="1"/>
</dbReference>
<dbReference type="CDD" id="cd03713">
    <property type="entry name" value="EFG_mtEFG_C"/>
    <property type="match status" value="1"/>
</dbReference>
<dbReference type="PANTHER" id="PTHR43261">
    <property type="entry name" value="TRANSLATION ELONGATION FACTOR G-RELATED"/>
    <property type="match status" value="1"/>
</dbReference>
<keyword evidence="3" id="KW-0496">Mitochondrion</keyword>
<gene>
    <name evidence="6" type="ORF">OXX778_LOCUS924</name>
</gene>
<dbReference type="Gene3D" id="3.30.70.870">
    <property type="entry name" value="Elongation Factor G (Translational Gtpase), domain 3"/>
    <property type="match status" value="1"/>
</dbReference>
<dbReference type="InterPro" id="IPR020568">
    <property type="entry name" value="Ribosomal_Su5_D2-typ_SF"/>
</dbReference>
<dbReference type="InterPro" id="IPR041095">
    <property type="entry name" value="EFG_II"/>
</dbReference>
<dbReference type="FunFam" id="3.40.50.300:FF:000514">
    <property type="entry name" value="Ribosome-releasing factor 2, mitochondrial"/>
    <property type="match status" value="1"/>
</dbReference>
<name>A0A813M077_9BILA</name>
<comment type="caution">
    <text evidence="6">The sequence shown here is derived from an EMBL/GenBank/DDBJ whole genome shotgun (WGS) entry which is preliminary data.</text>
</comment>
<dbReference type="InterPro" id="IPR005517">
    <property type="entry name" value="Transl_elong_EFG/EF2_IV"/>
</dbReference>
<evidence type="ECO:0000313" key="6">
    <source>
        <dbReference type="EMBL" id="CAF0710211.1"/>
    </source>
</evidence>
<reference evidence="6" key="1">
    <citation type="submission" date="2021-02" db="EMBL/GenBank/DDBJ databases">
        <authorList>
            <person name="Nowell W R."/>
        </authorList>
    </citation>
    <scope>NUCLEOTIDE SEQUENCE</scope>
    <source>
        <strain evidence="6">Ploen Becks lab</strain>
    </source>
</reference>
<dbReference type="InterPro" id="IPR005225">
    <property type="entry name" value="Small_GTP-bd"/>
</dbReference>
<evidence type="ECO:0000259" key="5">
    <source>
        <dbReference type="PROSITE" id="PS51722"/>
    </source>
</evidence>
<accession>A0A813M077</accession>
<dbReference type="Pfam" id="PF14492">
    <property type="entry name" value="EFG_III"/>
    <property type="match status" value="1"/>
</dbReference>
<dbReference type="GO" id="GO:0005759">
    <property type="term" value="C:mitochondrial matrix"/>
    <property type="evidence" value="ECO:0007669"/>
    <property type="project" value="UniProtKB-ARBA"/>
</dbReference>
<keyword evidence="7" id="KW-1185">Reference proteome</keyword>
<dbReference type="Pfam" id="PF00679">
    <property type="entry name" value="EFG_C"/>
    <property type="match status" value="1"/>
</dbReference>
<dbReference type="Pfam" id="PF03764">
    <property type="entry name" value="EFG_IV"/>
    <property type="match status" value="1"/>
</dbReference>
<dbReference type="OrthoDB" id="198619at2759"/>
<dbReference type="InterPro" id="IPR035649">
    <property type="entry name" value="EFG_V"/>
</dbReference>
<protein>
    <recommendedName>
        <fullName evidence="5">Tr-type G domain-containing protein</fullName>
    </recommendedName>
</protein>
<dbReference type="SUPFAM" id="SSF52540">
    <property type="entry name" value="P-loop containing nucleoside triphosphate hydrolases"/>
    <property type="match status" value="1"/>
</dbReference>
<dbReference type="InterPro" id="IPR031157">
    <property type="entry name" value="G_TR_CS"/>
</dbReference>
<dbReference type="Gene3D" id="2.40.30.10">
    <property type="entry name" value="Translation factors"/>
    <property type="match status" value="1"/>
</dbReference>